<evidence type="ECO:0000313" key="2">
    <source>
        <dbReference type="Proteomes" id="UP001321477"/>
    </source>
</evidence>
<evidence type="ECO:0000313" key="1">
    <source>
        <dbReference type="EMBL" id="BDZ54414.1"/>
    </source>
</evidence>
<protein>
    <recommendedName>
        <fullName evidence="3">Glutaredoxin family protein</fullName>
    </recommendedName>
</protein>
<accession>A0ABM8H0Y2</accession>
<proteinExistence type="predicted"/>
<dbReference type="Gene3D" id="3.40.30.10">
    <property type="entry name" value="Glutaredoxin"/>
    <property type="match status" value="1"/>
</dbReference>
<name>A0ABM8H0Y2_9MICO</name>
<dbReference type="Pfam" id="PF05768">
    <property type="entry name" value="Glrx-like"/>
    <property type="match status" value="1"/>
</dbReference>
<dbReference type="EMBL" id="AP027734">
    <property type="protein sequence ID" value="BDZ54414.1"/>
    <property type="molecule type" value="Genomic_DNA"/>
</dbReference>
<dbReference type="InterPro" id="IPR008554">
    <property type="entry name" value="Glutaredoxin-like"/>
</dbReference>
<dbReference type="RefSeq" id="WP_286329601.1">
    <property type="nucleotide sequence ID" value="NZ_AP027734.1"/>
</dbReference>
<dbReference type="SUPFAM" id="SSF52833">
    <property type="entry name" value="Thioredoxin-like"/>
    <property type="match status" value="1"/>
</dbReference>
<reference evidence="2" key="1">
    <citation type="journal article" date="2019" name="Int. J. Syst. Evol. Microbiol.">
        <title>The Global Catalogue of Microorganisms (GCM) 10K type strain sequencing project: providing services to taxonomists for standard genome sequencing and annotation.</title>
        <authorList>
            <consortium name="The Broad Institute Genomics Platform"/>
            <consortium name="The Broad Institute Genome Sequencing Center for Infectious Disease"/>
            <person name="Wu L."/>
            <person name="Ma J."/>
        </authorList>
    </citation>
    <scope>NUCLEOTIDE SEQUENCE [LARGE SCALE GENOMIC DNA]</scope>
    <source>
        <strain evidence="2">NBRC 109019</strain>
    </source>
</reference>
<dbReference type="Proteomes" id="UP001321477">
    <property type="component" value="Chromosome"/>
</dbReference>
<evidence type="ECO:0008006" key="3">
    <source>
        <dbReference type="Google" id="ProtNLM"/>
    </source>
</evidence>
<keyword evidence="2" id="KW-1185">Reference proteome</keyword>
<dbReference type="InterPro" id="IPR036249">
    <property type="entry name" value="Thioredoxin-like_sf"/>
</dbReference>
<organism evidence="1 2">
    <name type="scientific">Agromyces marinus</name>
    <dbReference type="NCBI Taxonomy" id="1389020"/>
    <lineage>
        <taxon>Bacteria</taxon>
        <taxon>Bacillati</taxon>
        <taxon>Actinomycetota</taxon>
        <taxon>Actinomycetes</taxon>
        <taxon>Micrococcales</taxon>
        <taxon>Microbacteriaceae</taxon>
        <taxon>Agromyces</taxon>
    </lineage>
</organism>
<sequence>MGRSDVVWRGDPSPDIRLTLIGKPGCHLCDDAREVVGCVREELAATPGAPATTLEELSILDDDALRERYAEEIPVLLVDDEVHGYWRIDPVRLKTALLARG</sequence>
<gene>
    <name evidence="1" type="ORF">GCM10025870_14870</name>
</gene>